<evidence type="ECO:0000256" key="5">
    <source>
        <dbReference type="RuleBase" id="RU003557"/>
    </source>
</evidence>
<keyword evidence="10" id="KW-1185">Reference proteome</keyword>
<dbReference type="InterPro" id="IPR020617">
    <property type="entry name" value="Thiolase_C"/>
</dbReference>
<keyword evidence="2 5" id="KW-0808">Transferase</keyword>
<dbReference type="SUPFAM" id="SSF53901">
    <property type="entry name" value="Thiolase-like"/>
    <property type="match status" value="2"/>
</dbReference>
<keyword evidence="3 5" id="KW-0012">Acyltransferase</keyword>
<dbReference type="RefSeq" id="WP_184835269.1">
    <property type="nucleotide sequence ID" value="NZ_BAAAVN010000006.1"/>
</dbReference>
<dbReference type="InterPro" id="IPR016039">
    <property type="entry name" value="Thiolase-like"/>
</dbReference>
<evidence type="ECO:0000256" key="6">
    <source>
        <dbReference type="SAM" id="MobiDB-lite"/>
    </source>
</evidence>
<organism evidence="9 10">
    <name type="scientific">Kribbella solani</name>
    <dbReference type="NCBI Taxonomy" id="236067"/>
    <lineage>
        <taxon>Bacteria</taxon>
        <taxon>Bacillati</taxon>
        <taxon>Actinomycetota</taxon>
        <taxon>Actinomycetes</taxon>
        <taxon>Propionibacteriales</taxon>
        <taxon>Kribbellaceae</taxon>
        <taxon>Kribbella</taxon>
    </lineage>
</organism>
<dbReference type="CDD" id="cd00751">
    <property type="entry name" value="thiolase"/>
    <property type="match status" value="1"/>
</dbReference>
<reference evidence="9 10" key="1">
    <citation type="submission" date="2020-08" db="EMBL/GenBank/DDBJ databases">
        <title>Sequencing the genomes of 1000 actinobacteria strains.</title>
        <authorList>
            <person name="Klenk H.-P."/>
        </authorList>
    </citation>
    <scope>NUCLEOTIDE SEQUENCE [LARGE SCALE GENOMIC DNA]</scope>
    <source>
        <strain evidence="9 10">DSM 17294</strain>
    </source>
</reference>
<protein>
    <submittedName>
        <fullName evidence="9">Acetyl-CoA C-acetyltransferase</fullName>
        <ecNumber evidence="9">2.3.1.9</ecNumber>
    </submittedName>
</protein>
<dbReference type="NCBIfam" id="TIGR01930">
    <property type="entry name" value="AcCoA-C-Actrans"/>
    <property type="match status" value="1"/>
</dbReference>
<dbReference type="Gene3D" id="3.40.47.10">
    <property type="match status" value="2"/>
</dbReference>
<dbReference type="PANTHER" id="PTHR43365">
    <property type="entry name" value="BLR7806 PROTEIN"/>
    <property type="match status" value="1"/>
</dbReference>
<dbReference type="PROSITE" id="PS00737">
    <property type="entry name" value="THIOLASE_2"/>
    <property type="match status" value="1"/>
</dbReference>
<proteinExistence type="inferred from homology"/>
<dbReference type="Proteomes" id="UP000558997">
    <property type="component" value="Unassembled WGS sequence"/>
</dbReference>
<evidence type="ECO:0000256" key="2">
    <source>
        <dbReference type="ARBA" id="ARBA00022679"/>
    </source>
</evidence>
<dbReference type="GO" id="GO:0003985">
    <property type="term" value="F:acetyl-CoA C-acetyltransferase activity"/>
    <property type="evidence" value="ECO:0007669"/>
    <property type="project" value="UniProtKB-EC"/>
</dbReference>
<feature type="domain" description="Thiolase C-terminal" evidence="8">
    <location>
        <begin position="266"/>
        <end position="387"/>
    </location>
</feature>
<dbReference type="PANTHER" id="PTHR43365:SF1">
    <property type="entry name" value="ACETYL-COA C-ACYLTRANSFERASE"/>
    <property type="match status" value="1"/>
</dbReference>
<dbReference type="AlphaFoldDB" id="A0A841DLF5"/>
<dbReference type="Pfam" id="PF00108">
    <property type="entry name" value="Thiolase_N"/>
    <property type="match status" value="1"/>
</dbReference>
<evidence type="ECO:0000313" key="9">
    <source>
        <dbReference type="EMBL" id="MBB5979934.1"/>
    </source>
</evidence>
<dbReference type="Pfam" id="PF02803">
    <property type="entry name" value="Thiolase_C"/>
    <property type="match status" value="1"/>
</dbReference>
<comment type="caution">
    <text evidence="9">The sequence shown here is derived from an EMBL/GenBank/DDBJ whole genome shotgun (WGS) entry which is preliminary data.</text>
</comment>
<evidence type="ECO:0000259" key="7">
    <source>
        <dbReference type="Pfam" id="PF00108"/>
    </source>
</evidence>
<dbReference type="EMBL" id="JACHNF010000001">
    <property type="protein sequence ID" value="MBB5979934.1"/>
    <property type="molecule type" value="Genomic_DNA"/>
</dbReference>
<sequence length="388" mass="40627">MREVVIVDAVRSPIGKRNGGLSGKHANELLGDVLLGLLRRNNLSGAEVDHVVGGCVGQLGMQAANVTRNAWLAAGLPLEVPAVTVNAQCGSSQEAALMAHAQIASGLADIVIAAGVEVMSHVPLGANMPPGGPYGNPRGGRYAKVYEPTIQFEGADRIAEQWSLKRDELDAYAKSSQDRAARAWDEGRFDSQIIPIEVAAPDGTVVVTRDEALRPTTLDGLAGLKPVQPDRTPESFHTAGNSSQIADGAGAVLLMSRQRADQLGLRPRARLIDSILVGSDPVLMLTGPIPATAKVLGLTKFTLADLDVIEINEAFASVVLAWAKEYGADLDRVNVNGGAISLGHPIGATGSILITKAVHELERSHGRYGLITMCCGGGLGTATVIERL</sequence>
<feature type="domain" description="Thiolase N-terminal" evidence="7">
    <location>
        <begin position="4"/>
        <end position="257"/>
    </location>
</feature>
<dbReference type="EC" id="2.3.1.9" evidence="9"/>
<feature type="region of interest" description="Disordered" evidence="6">
    <location>
        <begin position="221"/>
        <end position="241"/>
    </location>
</feature>
<evidence type="ECO:0000256" key="4">
    <source>
        <dbReference type="PIRSR" id="PIRSR000429-1"/>
    </source>
</evidence>
<dbReference type="InterPro" id="IPR020613">
    <property type="entry name" value="Thiolase_CS"/>
</dbReference>
<evidence type="ECO:0000259" key="8">
    <source>
        <dbReference type="Pfam" id="PF02803"/>
    </source>
</evidence>
<dbReference type="InterPro" id="IPR002155">
    <property type="entry name" value="Thiolase"/>
</dbReference>
<evidence type="ECO:0000256" key="3">
    <source>
        <dbReference type="ARBA" id="ARBA00023315"/>
    </source>
</evidence>
<feature type="active site" description="Proton acceptor" evidence="4">
    <location>
        <position position="374"/>
    </location>
</feature>
<feature type="active site" description="Proton acceptor" evidence="4">
    <location>
        <position position="344"/>
    </location>
</feature>
<dbReference type="InterPro" id="IPR020610">
    <property type="entry name" value="Thiolase_AS"/>
</dbReference>
<dbReference type="PIRSF" id="PIRSF000429">
    <property type="entry name" value="Ac-CoA_Ac_transf"/>
    <property type="match status" value="1"/>
</dbReference>
<evidence type="ECO:0000256" key="1">
    <source>
        <dbReference type="ARBA" id="ARBA00010982"/>
    </source>
</evidence>
<dbReference type="InterPro" id="IPR020616">
    <property type="entry name" value="Thiolase_N"/>
</dbReference>
<name>A0A841DLF5_9ACTN</name>
<evidence type="ECO:0000313" key="10">
    <source>
        <dbReference type="Proteomes" id="UP000558997"/>
    </source>
</evidence>
<accession>A0A841DLF5</accession>
<gene>
    <name evidence="9" type="ORF">HDA44_003275</name>
</gene>
<dbReference type="PROSITE" id="PS00099">
    <property type="entry name" value="THIOLASE_3"/>
    <property type="match status" value="1"/>
</dbReference>
<feature type="active site" description="Acyl-thioester intermediate" evidence="4">
    <location>
        <position position="89"/>
    </location>
</feature>
<comment type="similarity">
    <text evidence="1 5">Belongs to the thiolase-like superfamily. Thiolase family.</text>
</comment>